<evidence type="ECO:0000313" key="8">
    <source>
        <dbReference type="Proteomes" id="UP000321440"/>
    </source>
</evidence>
<evidence type="ECO:0000256" key="1">
    <source>
        <dbReference type="ARBA" id="ARBA00022679"/>
    </source>
</evidence>
<gene>
    <name evidence="7" type="primary">fabD</name>
    <name evidence="7" type="ORF">AHA02nite_06580</name>
</gene>
<dbReference type="Pfam" id="PF00698">
    <property type="entry name" value="Acyl_transf_1"/>
    <property type="match status" value="1"/>
</dbReference>
<dbReference type="FunFam" id="3.30.70.250:FF:000001">
    <property type="entry name" value="Malonyl CoA-acyl carrier protein transacylase"/>
    <property type="match status" value="1"/>
</dbReference>
<protein>
    <recommendedName>
        <fullName evidence="4">Malonyl CoA-acyl carrier protein transacylase</fullName>
        <ecNumber evidence="4">2.3.1.39</ecNumber>
    </recommendedName>
</protein>
<dbReference type="SMART" id="SM00827">
    <property type="entry name" value="PKS_AT"/>
    <property type="match status" value="1"/>
</dbReference>
<dbReference type="GO" id="GO:0006633">
    <property type="term" value="P:fatty acid biosynthetic process"/>
    <property type="evidence" value="ECO:0007669"/>
    <property type="project" value="TreeGrafter"/>
</dbReference>
<keyword evidence="8" id="KW-1185">Reference proteome</keyword>
<dbReference type="InterPro" id="IPR001227">
    <property type="entry name" value="Ac_transferase_dom_sf"/>
</dbReference>
<dbReference type="OrthoDB" id="9805460at2"/>
<feature type="domain" description="Malonyl-CoA:ACP transacylase (MAT)" evidence="6">
    <location>
        <begin position="7"/>
        <end position="288"/>
    </location>
</feature>
<dbReference type="PANTHER" id="PTHR42681:SF1">
    <property type="entry name" value="MALONYL-COA-ACYL CARRIER PROTEIN TRANSACYLASE, MITOCHONDRIAL"/>
    <property type="match status" value="1"/>
</dbReference>
<dbReference type="GO" id="GO:0004314">
    <property type="term" value="F:[acyl-carrier-protein] S-malonyltransferase activity"/>
    <property type="evidence" value="ECO:0007669"/>
    <property type="project" value="UniProtKB-EC"/>
</dbReference>
<dbReference type="EMBL" id="BJYA01000002">
    <property type="protein sequence ID" value="GEN44882.1"/>
    <property type="molecule type" value="Genomic_DNA"/>
</dbReference>
<evidence type="ECO:0000256" key="2">
    <source>
        <dbReference type="ARBA" id="ARBA00023315"/>
    </source>
</evidence>
<dbReference type="RefSeq" id="WP_146814358.1">
    <property type="nucleotide sequence ID" value="NZ_BJYA01000002.1"/>
</dbReference>
<reference evidence="7 8" key="1">
    <citation type="submission" date="2019-07" db="EMBL/GenBank/DDBJ databases">
        <title>Whole genome shotgun sequence of Alkalibacillus haloalkaliphilus NBRC 103110.</title>
        <authorList>
            <person name="Hosoyama A."/>
            <person name="Uohara A."/>
            <person name="Ohji S."/>
            <person name="Ichikawa N."/>
        </authorList>
    </citation>
    <scope>NUCLEOTIDE SEQUENCE [LARGE SCALE GENOMIC DNA]</scope>
    <source>
        <strain evidence="7 8">NBRC 103110</strain>
    </source>
</reference>
<dbReference type="AlphaFoldDB" id="A0A511W6A1"/>
<dbReference type="Proteomes" id="UP000321440">
    <property type="component" value="Unassembled WGS sequence"/>
</dbReference>
<name>A0A511W6A1_9BACI</name>
<feature type="active site" evidence="5">
    <location>
        <position position="91"/>
    </location>
</feature>
<dbReference type="InterPro" id="IPR016035">
    <property type="entry name" value="Acyl_Trfase/lysoPLipase"/>
</dbReference>
<accession>A0A511W6A1</accession>
<dbReference type="InterPro" id="IPR014043">
    <property type="entry name" value="Acyl_transferase_dom"/>
</dbReference>
<dbReference type="EC" id="2.3.1.39" evidence="4"/>
<dbReference type="SUPFAM" id="SSF52151">
    <property type="entry name" value="FabD/lysophospholipase-like"/>
    <property type="match status" value="1"/>
</dbReference>
<comment type="catalytic activity">
    <reaction evidence="3 4">
        <text>holo-[ACP] + malonyl-CoA = malonyl-[ACP] + CoA</text>
        <dbReference type="Rhea" id="RHEA:41792"/>
        <dbReference type="Rhea" id="RHEA-COMP:9623"/>
        <dbReference type="Rhea" id="RHEA-COMP:9685"/>
        <dbReference type="ChEBI" id="CHEBI:57287"/>
        <dbReference type="ChEBI" id="CHEBI:57384"/>
        <dbReference type="ChEBI" id="CHEBI:64479"/>
        <dbReference type="ChEBI" id="CHEBI:78449"/>
        <dbReference type="EC" id="2.3.1.39"/>
    </reaction>
</comment>
<evidence type="ECO:0000256" key="5">
    <source>
        <dbReference type="PIRSR" id="PIRSR000446-1"/>
    </source>
</evidence>
<keyword evidence="1 4" id="KW-0808">Transferase</keyword>
<dbReference type="SUPFAM" id="SSF55048">
    <property type="entry name" value="Probable ACP-binding domain of malonyl-CoA ACP transacylase"/>
    <property type="match status" value="1"/>
</dbReference>
<evidence type="ECO:0000313" key="7">
    <source>
        <dbReference type="EMBL" id="GEN44882.1"/>
    </source>
</evidence>
<keyword evidence="2 4" id="KW-0012">Acyltransferase</keyword>
<dbReference type="Gene3D" id="3.30.70.250">
    <property type="entry name" value="Malonyl-CoA ACP transacylase, ACP-binding"/>
    <property type="match status" value="1"/>
</dbReference>
<dbReference type="PIRSF" id="PIRSF000446">
    <property type="entry name" value="Mct"/>
    <property type="match status" value="1"/>
</dbReference>
<organism evidence="7 8">
    <name type="scientific">Alkalibacillus haloalkaliphilus</name>
    <dbReference type="NCBI Taxonomy" id="94136"/>
    <lineage>
        <taxon>Bacteria</taxon>
        <taxon>Bacillati</taxon>
        <taxon>Bacillota</taxon>
        <taxon>Bacilli</taxon>
        <taxon>Bacillales</taxon>
        <taxon>Bacillaceae</taxon>
        <taxon>Alkalibacillus</taxon>
    </lineage>
</organism>
<dbReference type="NCBIfam" id="TIGR00128">
    <property type="entry name" value="fabD"/>
    <property type="match status" value="1"/>
</dbReference>
<evidence type="ECO:0000259" key="6">
    <source>
        <dbReference type="SMART" id="SM00827"/>
    </source>
</evidence>
<dbReference type="InterPro" id="IPR004410">
    <property type="entry name" value="Malonyl_CoA-ACP_transAc_FabD"/>
</dbReference>
<comment type="similarity">
    <text evidence="4">Belongs to the fabD family.</text>
</comment>
<sequence length="314" mass="33960">MSKFAFLFPGQGSQTVGMGQSFYNESSEVKEKFEQANDVLGYSLTDLMLNGPEEELTKTENAQPALLLNSVAIFEQIKKAGIEPAMVAGHSLGEYSALYAAGALSFEDALKAVHERGKLMEQAVPSGQGTMTAVLGLDDDTILQITQEITNNGATVNVANYNCPGQTVISGTVEGVEEAVEQLKEAGAKRALPLNVSGPFHSQLMQPASEQFQKVLDGVALHDAQAPVYANVTAKPVQDASEIKQLLTEQLYSPVQFTKTIENMVNEGVDAFVEVGHGKVLSGLVKKVHRRAKVFNIQDVDQLNEFIKWAKEES</sequence>
<dbReference type="Gene3D" id="3.40.366.10">
    <property type="entry name" value="Malonyl-Coenzyme A Acyl Carrier Protein, domain 2"/>
    <property type="match status" value="1"/>
</dbReference>
<feature type="active site" evidence="5">
    <location>
        <position position="201"/>
    </location>
</feature>
<dbReference type="InterPro" id="IPR050858">
    <property type="entry name" value="Mal-CoA-ACP_Trans/PKS_FabD"/>
</dbReference>
<comment type="caution">
    <text evidence="7">The sequence shown here is derived from an EMBL/GenBank/DDBJ whole genome shotgun (WGS) entry which is preliminary data.</text>
</comment>
<proteinExistence type="inferred from homology"/>
<dbReference type="PANTHER" id="PTHR42681">
    <property type="entry name" value="MALONYL-COA-ACYL CARRIER PROTEIN TRANSACYLASE, MITOCHONDRIAL"/>
    <property type="match status" value="1"/>
</dbReference>
<dbReference type="InterPro" id="IPR016036">
    <property type="entry name" value="Malonyl_transacylase_ACP-bd"/>
</dbReference>
<dbReference type="GO" id="GO:0005829">
    <property type="term" value="C:cytosol"/>
    <property type="evidence" value="ECO:0007669"/>
    <property type="project" value="TreeGrafter"/>
</dbReference>
<evidence type="ECO:0000256" key="3">
    <source>
        <dbReference type="ARBA" id="ARBA00048462"/>
    </source>
</evidence>
<evidence type="ECO:0000256" key="4">
    <source>
        <dbReference type="PIRNR" id="PIRNR000446"/>
    </source>
</evidence>
<dbReference type="InterPro" id="IPR024925">
    <property type="entry name" value="Malonyl_CoA-ACP_transAc"/>
</dbReference>